<comment type="caution">
    <text evidence="1">The sequence shown here is derived from an EMBL/GenBank/DDBJ whole genome shotgun (WGS) entry which is preliminary data.</text>
</comment>
<gene>
    <name evidence="1" type="ORF">FHR72_001736</name>
</gene>
<accession>A0A839Q1P4</accession>
<organism evidence="1 2">
    <name type="scientific">Mycolicibacterium iranicum</name>
    <name type="common">Mycobacterium iranicum</name>
    <dbReference type="NCBI Taxonomy" id="912594"/>
    <lineage>
        <taxon>Bacteria</taxon>
        <taxon>Bacillati</taxon>
        <taxon>Actinomycetota</taxon>
        <taxon>Actinomycetes</taxon>
        <taxon>Mycobacteriales</taxon>
        <taxon>Mycobacteriaceae</taxon>
        <taxon>Mycolicibacterium</taxon>
    </lineage>
</organism>
<protein>
    <submittedName>
        <fullName evidence="1">Phage terminase small subunit</fullName>
    </submittedName>
</protein>
<name>A0A839Q1P4_MYCIR</name>
<reference evidence="1 2" key="1">
    <citation type="submission" date="2020-08" db="EMBL/GenBank/DDBJ databases">
        <title>The Agave Microbiome: Exploring the role of microbial communities in plant adaptations to desert environments.</title>
        <authorList>
            <person name="Partida-Martinez L.P."/>
        </authorList>
    </citation>
    <scope>NUCLEOTIDE SEQUENCE [LARGE SCALE GENOMIC DNA]</scope>
    <source>
        <strain evidence="1 2">AT2.18</strain>
    </source>
</reference>
<evidence type="ECO:0000313" key="1">
    <source>
        <dbReference type="EMBL" id="MBB2990268.1"/>
    </source>
</evidence>
<evidence type="ECO:0000313" key="2">
    <source>
        <dbReference type="Proteomes" id="UP000550501"/>
    </source>
</evidence>
<dbReference type="Proteomes" id="UP000550501">
    <property type="component" value="Unassembled WGS sequence"/>
</dbReference>
<dbReference type="AlphaFoldDB" id="A0A839Q1P4"/>
<dbReference type="EMBL" id="JACHVU010000003">
    <property type="protein sequence ID" value="MBB2990268.1"/>
    <property type="molecule type" value="Genomic_DNA"/>
</dbReference>
<dbReference type="RefSeq" id="WP_183467522.1">
    <property type="nucleotide sequence ID" value="NZ_JACHVU010000003.1"/>
</dbReference>
<proteinExistence type="predicted"/>
<keyword evidence="2" id="KW-1185">Reference proteome</keyword>
<sequence length="108" mass="12171">MKKSPMPPKLGESGRALWRQVAEEFAIDEHERLVLVRACRTLDLIDQLQAVVDREGLIAESSQGSRAHPALTEMRQQQLVLVRLLKTLRLEFGEQQQAKPTTLRSVGA</sequence>